<evidence type="ECO:0000256" key="1">
    <source>
        <dbReference type="SAM" id="MobiDB-lite"/>
    </source>
</evidence>
<evidence type="ECO:0000313" key="5">
    <source>
        <dbReference type="Proteomes" id="UP000828390"/>
    </source>
</evidence>
<keyword evidence="2" id="KW-0812">Transmembrane</keyword>
<evidence type="ECO:0000256" key="3">
    <source>
        <dbReference type="SAM" id="SignalP"/>
    </source>
</evidence>
<sequence>MFLLILGATTAKAETKVTKIVASTEPDTTSQTTKQTTTNATTAQTKATTTTPKPSTTTILSTTTTTTSFTTAATTKTPIATEVPKASTHVPQTTYENISTLQNADKTNSESSSSDKVTMQGRTYVTHMPSEDLKRADGVVANKGNSSGMGTVGIVFIVLGLVVVAVASAIVVKVWYKRRVDKRLDYRASLHSTNPLYDEIENQEKELTD</sequence>
<protein>
    <submittedName>
        <fullName evidence="4">Uncharacterized protein</fullName>
    </submittedName>
</protein>
<organism evidence="4 5">
    <name type="scientific">Dreissena polymorpha</name>
    <name type="common">Zebra mussel</name>
    <name type="synonym">Mytilus polymorpha</name>
    <dbReference type="NCBI Taxonomy" id="45954"/>
    <lineage>
        <taxon>Eukaryota</taxon>
        <taxon>Metazoa</taxon>
        <taxon>Spiralia</taxon>
        <taxon>Lophotrochozoa</taxon>
        <taxon>Mollusca</taxon>
        <taxon>Bivalvia</taxon>
        <taxon>Autobranchia</taxon>
        <taxon>Heteroconchia</taxon>
        <taxon>Euheterodonta</taxon>
        <taxon>Imparidentia</taxon>
        <taxon>Neoheterodontei</taxon>
        <taxon>Myida</taxon>
        <taxon>Dreissenoidea</taxon>
        <taxon>Dreissenidae</taxon>
        <taxon>Dreissena</taxon>
    </lineage>
</organism>
<feature type="chain" id="PRO_5038362177" evidence="3">
    <location>
        <begin position="16"/>
        <end position="209"/>
    </location>
</feature>
<gene>
    <name evidence="4" type="ORF">DPMN_007878</name>
</gene>
<evidence type="ECO:0000256" key="2">
    <source>
        <dbReference type="SAM" id="Phobius"/>
    </source>
</evidence>
<dbReference type="EMBL" id="JAIWYP010000001">
    <property type="protein sequence ID" value="KAH3883910.1"/>
    <property type="molecule type" value="Genomic_DNA"/>
</dbReference>
<accession>A0A9D4MV34</accession>
<evidence type="ECO:0000313" key="4">
    <source>
        <dbReference type="EMBL" id="KAH3883910.1"/>
    </source>
</evidence>
<reference evidence="4" key="1">
    <citation type="journal article" date="2019" name="bioRxiv">
        <title>The Genome of the Zebra Mussel, Dreissena polymorpha: A Resource for Invasive Species Research.</title>
        <authorList>
            <person name="McCartney M.A."/>
            <person name="Auch B."/>
            <person name="Kono T."/>
            <person name="Mallez S."/>
            <person name="Zhang Y."/>
            <person name="Obille A."/>
            <person name="Becker A."/>
            <person name="Abrahante J.E."/>
            <person name="Garbe J."/>
            <person name="Badalamenti J.P."/>
            <person name="Herman A."/>
            <person name="Mangelson H."/>
            <person name="Liachko I."/>
            <person name="Sullivan S."/>
            <person name="Sone E.D."/>
            <person name="Koren S."/>
            <person name="Silverstein K.A.T."/>
            <person name="Beckman K.B."/>
            <person name="Gohl D.M."/>
        </authorList>
    </citation>
    <scope>NUCLEOTIDE SEQUENCE</scope>
    <source>
        <strain evidence="4">Duluth1</strain>
        <tissue evidence="4">Whole animal</tissue>
    </source>
</reference>
<dbReference type="AlphaFoldDB" id="A0A9D4MV34"/>
<keyword evidence="2" id="KW-0472">Membrane</keyword>
<dbReference type="Proteomes" id="UP000828390">
    <property type="component" value="Unassembled WGS sequence"/>
</dbReference>
<comment type="caution">
    <text evidence="4">The sequence shown here is derived from an EMBL/GenBank/DDBJ whole genome shotgun (WGS) entry which is preliminary data.</text>
</comment>
<feature type="signal peptide" evidence="3">
    <location>
        <begin position="1"/>
        <end position="15"/>
    </location>
</feature>
<feature type="transmembrane region" description="Helical" evidence="2">
    <location>
        <begin position="152"/>
        <end position="176"/>
    </location>
</feature>
<proteinExistence type="predicted"/>
<keyword evidence="2" id="KW-1133">Transmembrane helix</keyword>
<reference evidence="4" key="2">
    <citation type="submission" date="2020-11" db="EMBL/GenBank/DDBJ databases">
        <authorList>
            <person name="McCartney M.A."/>
            <person name="Auch B."/>
            <person name="Kono T."/>
            <person name="Mallez S."/>
            <person name="Becker A."/>
            <person name="Gohl D.M."/>
            <person name="Silverstein K.A.T."/>
            <person name="Koren S."/>
            <person name="Bechman K.B."/>
            <person name="Herman A."/>
            <person name="Abrahante J.E."/>
            <person name="Garbe J."/>
        </authorList>
    </citation>
    <scope>NUCLEOTIDE SEQUENCE</scope>
    <source>
        <strain evidence="4">Duluth1</strain>
        <tissue evidence="4">Whole animal</tissue>
    </source>
</reference>
<name>A0A9D4MV34_DREPO</name>
<feature type="region of interest" description="Disordered" evidence="1">
    <location>
        <begin position="24"/>
        <end position="60"/>
    </location>
</feature>
<keyword evidence="3" id="KW-0732">Signal</keyword>
<keyword evidence="5" id="KW-1185">Reference proteome</keyword>